<gene>
    <name evidence="2" type="ORF">RGI145_04105</name>
</gene>
<name>A0A1L7ACP4_9PROT</name>
<dbReference type="AlphaFoldDB" id="A0A1L7ACP4"/>
<evidence type="ECO:0000259" key="1">
    <source>
        <dbReference type="PROSITE" id="PS51186"/>
    </source>
</evidence>
<proteinExistence type="predicted"/>
<sequence>MDAQIAVTDSPAEAERETVLRGLIAFNTERAGPLEMRPLAVILRDPGTGQPLGGLIGRTARDWFFVEMFHLPEEARGQGTGRRILIAAEEEAVRRGCRYAWLDTFSFQARGFYEKLGYSVFGTLEDYPAGHSRYFLRKTLGREPRSEAG</sequence>
<feature type="domain" description="N-acetyltransferase" evidence="1">
    <location>
        <begin position="1"/>
        <end position="141"/>
    </location>
</feature>
<dbReference type="EMBL" id="CP015583">
    <property type="protein sequence ID" value="APT56409.1"/>
    <property type="molecule type" value="Genomic_DNA"/>
</dbReference>
<evidence type="ECO:0000313" key="2">
    <source>
        <dbReference type="EMBL" id="APT56409.1"/>
    </source>
</evidence>
<dbReference type="KEGG" id="rgi:RGI145_04105"/>
<reference evidence="2 3" key="1">
    <citation type="submission" date="2016-05" db="EMBL/GenBank/DDBJ databases">
        <title>Complete Genome and Methylome Analysis of Psychrotrophic Bacterial Isolates from Antarctic Lake Untersee.</title>
        <authorList>
            <person name="Fomenkov A."/>
            <person name="Akimov V.N."/>
            <person name="Vasilyeva L.V."/>
            <person name="Andersen D."/>
            <person name="Vincze T."/>
            <person name="Roberts R.J."/>
        </authorList>
    </citation>
    <scope>NUCLEOTIDE SEQUENCE [LARGE SCALE GENOMIC DNA]</scope>
    <source>
        <strain evidence="2 3">U14-5</strain>
    </source>
</reference>
<dbReference type="eggNOG" id="COG0456">
    <property type="taxonomic scope" value="Bacteria"/>
</dbReference>
<accession>A0A1L7ACP4</accession>
<dbReference type="PROSITE" id="PS51186">
    <property type="entry name" value="GNAT"/>
    <property type="match status" value="1"/>
</dbReference>
<dbReference type="RefSeq" id="WP_075797353.1">
    <property type="nucleotide sequence ID" value="NZ_CP015583.1"/>
</dbReference>
<keyword evidence="2" id="KW-0808">Transferase</keyword>
<organism evidence="2 3">
    <name type="scientific">Roseomonas gilardii</name>
    <dbReference type="NCBI Taxonomy" id="257708"/>
    <lineage>
        <taxon>Bacteria</taxon>
        <taxon>Pseudomonadati</taxon>
        <taxon>Pseudomonadota</taxon>
        <taxon>Alphaproteobacteria</taxon>
        <taxon>Acetobacterales</taxon>
        <taxon>Roseomonadaceae</taxon>
        <taxon>Roseomonas</taxon>
    </lineage>
</organism>
<dbReference type="InterPro" id="IPR000182">
    <property type="entry name" value="GNAT_dom"/>
</dbReference>
<dbReference type="Proteomes" id="UP000185494">
    <property type="component" value="Chromosome 1"/>
</dbReference>
<dbReference type="CDD" id="cd04301">
    <property type="entry name" value="NAT_SF"/>
    <property type="match status" value="1"/>
</dbReference>
<dbReference type="Pfam" id="PF00583">
    <property type="entry name" value="Acetyltransf_1"/>
    <property type="match status" value="1"/>
</dbReference>
<evidence type="ECO:0000313" key="3">
    <source>
        <dbReference type="Proteomes" id="UP000185494"/>
    </source>
</evidence>
<dbReference type="SUPFAM" id="SSF55729">
    <property type="entry name" value="Acyl-CoA N-acyltransferases (Nat)"/>
    <property type="match status" value="1"/>
</dbReference>
<dbReference type="STRING" id="257708.RGI145_04105"/>
<dbReference type="GO" id="GO:0016747">
    <property type="term" value="F:acyltransferase activity, transferring groups other than amino-acyl groups"/>
    <property type="evidence" value="ECO:0007669"/>
    <property type="project" value="InterPro"/>
</dbReference>
<dbReference type="InterPro" id="IPR016181">
    <property type="entry name" value="Acyl_CoA_acyltransferase"/>
</dbReference>
<dbReference type="Gene3D" id="3.40.630.30">
    <property type="match status" value="1"/>
</dbReference>
<protein>
    <submittedName>
        <fullName evidence="2">GCN5 family acetyltransferase</fullName>
    </submittedName>
</protein>